<dbReference type="EMBL" id="OC892354">
    <property type="protein sequence ID" value="CAD7646743.1"/>
    <property type="molecule type" value="Genomic_DNA"/>
</dbReference>
<evidence type="ECO:0000256" key="6">
    <source>
        <dbReference type="SAM" id="Coils"/>
    </source>
</evidence>
<feature type="non-terminal residue" evidence="7">
    <location>
        <position position="149"/>
    </location>
</feature>
<dbReference type="GO" id="GO:0005634">
    <property type="term" value="C:nucleus"/>
    <property type="evidence" value="ECO:0007669"/>
    <property type="project" value="UniProtKB-SubCell"/>
</dbReference>
<evidence type="ECO:0000256" key="4">
    <source>
        <dbReference type="ARBA" id="ARBA00023163"/>
    </source>
</evidence>
<evidence type="ECO:0000256" key="3">
    <source>
        <dbReference type="ARBA" id="ARBA00023125"/>
    </source>
</evidence>
<sequence length="149" mass="17637">MLQKAAEHIRQLKSDRHQQQEEYDLLIQQVDSLNQTIGILKGFCLRNSVIQSQMPATGVPVSSQRSTQTQELYENYIRERTLQNWKFWIFNIIMKSLWESYNQTVTTSNMDEMSKTIHRWIEHNCCLIQLRKDVLNSLRFLSTSTNILT</sequence>
<feature type="coiled-coil region" evidence="6">
    <location>
        <begin position="2"/>
        <end position="36"/>
    </location>
</feature>
<dbReference type="PANTHER" id="PTHR15741">
    <property type="entry name" value="BASIC HELIX-LOOP-HELIX ZIP TRANSCRIPTION FACTOR"/>
    <property type="match status" value="1"/>
</dbReference>
<reference evidence="7" key="1">
    <citation type="submission" date="2020-11" db="EMBL/GenBank/DDBJ databases">
        <authorList>
            <person name="Tran Van P."/>
        </authorList>
    </citation>
    <scope>NUCLEOTIDE SEQUENCE</scope>
</reference>
<comment type="subcellular location">
    <subcellularLocation>
        <location evidence="1">Nucleus</location>
    </subcellularLocation>
</comment>
<keyword evidence="6" id="KW-0175">Coiled coil</keyword>
<proteinExistence type="predicted"/>
<protein>
    <submittedName>
        <fullName evidence="7">Uncharacterized protein</fullName>
    </submittedName>
</protein>
<keyword evidence="5" id="KW-0539">Nucleus</keyword>
<keyword evidence="2" id="KW-0805">Transcription regulation</keyword>
<organism evidence="7">
    <name type="scientific">Medioppia subpectinata</name>
    <dbReference type="NCBI Taxonomy" id="1979941"/>
    <lineage>
        <taxon>Eukaryota</taxon>
        <taxon>Metazoa</taxon>
        <taxon>Ecdysozoa</taxon>
        <taxon>Arthropoda</taxon>
        <taxon>Chelicerata</taxon>
        <taxon>Arachnida</taxon>
        <taxon>Acari</taxon>
        <taxon>Acariformes</taxon>
        <taxon>Sarcoptiformes</taxon>
        <taxon>Oribatida</taxon>
        <taxon>Brachypylina</taxon>
        <taxon>Oppioidea</taxon>
        <taxon>Oppiidae</taxon>
        <taxon>Medioppia</taxon>
    </lineage>
</organism>
<dbReference type="OrthoDB" id="6022628at2759"/>
<keyword evidence="3" id="KW-0238">DNA-binding</keyword>
<dbReference type="GO" id="GO:0000981">
    <property type="term" value="F:DNA-binding transcription factor activity, RNA polymerase II-specific"/>
    <property type="evidence" value="ECO:0007669"/>
    <property type="project" value="TreeGrafter"/>
</dbReference>
<gene>
    <name evidence="7" type="ORF">OSB1V03_LOCUS21119</name>
</gene>
<dbReference type="GO" id="GO:0000978">
    <property type="term" value="F:RNA polymerase II cis-regulatory region sequence-specific DNA binding"/>
    <property type="evidence" value="ECO:0007669"/>
    <property type="project" value="TreeGrafter"/>
</dbReference>
<evidence type="ECO:0000313" key="8">
    <source>
        <dbReference type="Proteomes" id="UP000759131"/>
    </source>
</evidence>
<dbReference type="EMBL" id="CAJPIZ010037779">
    <property type="protein sequence ID" value="CAG2121173.1"/>
    <property type="molecule type" value="Genomic_DNA"/>
</dbReference>
<evidence type="ECO:0000256" key="2">
    <source>
        <dbReference type="ARBA" id="ARBA00023015"/>
    </source>
</evidence>
<accession>A0A7R9LRW6</accession>
<dbReference type="PANTHER" id="PTHR15741:SF37">
    <property type="entry name" value="LD38259P"/>
    <property type="match status" value="1"/>
</dbReference>
<dbReference type="Proteomes" id="UP000759131">
    <property type="component" value="Unassembled WGS sequence"/>
</dbReference>
<name>A0A7R9LRW6_9ACAR</name>
<evidence type="ECO:0000256" key="5">
    <source>
        <dbReference type="ARBA" id="ARBA00023242"/>
    </source>
</evidence>
<evidence type="ECO:0000256" key="1">
    <source>
        <dbReference type="ARBA" id="ARBA00004123"/>
    </source>
</evidence>
<keyword evidence="4" id="KW-0804">Transcription</keyword>
<keyword evidence="8" id="KW-1185">Reference proteome</keyword>
<dbReference type="AlphaFoldDB" id="A0A7R9LRW6"/>
<dbReference type="InterPro" id="IPR052207">
    <property type="entry name" value="Max-like/E-box_TFs"/>
</dbReference>
<evidence type="ECO:0000313" key="7">
    <source>
        <dbReference type="EMBL" id="CAD7646743.1"/>
    </source>
</evidence>